<dbReference type="STRING" id="60547.GCA_000751215_02967"/>
<name>A0A069PH46_9BURK</name>
<feature type="region of interest" description="Disordered" evidence="1">
    <location>
        <begin position="159"/>
        <end position="179"/>
    </location>
</feature>
<reference evidence="2 3" key="1">
    <citation type="submission" date="2014-03" db="EMBL/GenBank/DDBJ databases">
        <title>Draft Genome Sequences of Four Burkholderia Strains.</title>
        <authorList>
            <person name="Liu X.Y."/>
            <person name="Li C.X."/>
            <person name="Xu J.H."/>
        </authorList>
    </citation>
    <scope>NUCLEOTIDE SEQUENCE [LARGE SCALE GENOMIC DNA]</scope>
    <source>
        <strain evidence="2 3">DSM 50014</strain>
    </source>
</reference>
<evidence type="ECO:0000256" key="1">
    <source>
        <dbReference type="SAM" id="MobiDB-lite"/>
    </source>
</evidence>
<evidence type="ECO:0000313" key="3">
    <source>
        <dbReference type="Proteomes" id="UP000027466"/>
    </source>
</evidence>
<sequence length="179" mass="19960">MTHWKKLINPDYIGAYALNPDEDLTVTIDYVQREQVSGADGKKEECTVAHLVGQKPLILNNTNSKSIQKLYGPYIEEWSGKRITLFASTTRAFGETVECLRIRPTVAKPARKRIDESRLDKAIKSILAGQYTTEKLNAQFDLTAEQEKKVNDAVKAAMEGSDAEDQMFVAEPNHDGAEG</sequence>
<accession>A0A069PH46</accession>
<dbReference type="AlphaFoldDB" id="A0A069PH46"/>
<organism evidence="2 3">
    <name type="scientific">Caballeronia glathei</name>
    <dbReference type="NCBI Taxonomy" id="60547"/>
    <lineage>
        <taxon>Bacteria</taxon>
        <taxon>Pseudomonadati</taxon>
        <taxon>Pseudomonadota</taxon>
        <taxon>Betaproteobacteria</taxon>
        <taxon>Burkholderiales</taxon>
        <taxon>Burkholderiaceae</taxon>
        <taxon>Caballeronia</taxon>
    </lineage>
</organism>
<keyword evidence="3" id="KW-1185">Reference proteome</keyword>
<protein>
    <submittedName>
        <fullName evidence="2">Uncharacterized protein</fullName>
    </submittedName>
</protein>
<gene>
    <name evidence="2" type="ORF">BG61_34380</name>
</gene>
<evidence type="ECO:0000313" key="2">
    <source>
        <dbReference type="EMBL" id="KDR39189.1"/>
    </source>
</evidence>
<dbReference type="Proteomes" id="UP000027466">
    <property type="component" value="Unassembled WGS sequence"/>
</dbReference>
<comment type="caution">
    <text evidence="2">The sequence shown here is derived from an EMBL/GenBank/DDBJ whole genome shotgun (WGS) entry which is preliminary data.</text>
</comment>
<proteinExistence type="predicted"/>
<dbReference type="EMBL" id="JFHC01000064">
    <property type="protein sequence ID" value="KDR39189.1"/>
    <property type="molecule type" value="Genomic_DNA"/>
</dbReference>